<name>A0A8J3EW93_9BACI</name>
<protein>
    <submittedName>
        <fullName evidence="1">Uncharacterized protein</fullName>
    </submittedName>
</protein>
<evidence type="ECO:0000313" key="2">
    <source>
        <dbReference type="Proteomes" id="UP000626244"/>
    </source>
</evidence>
<keyword evidence="2" id="KW-1185">Reference proteome</keyword>
<evidence type="ECO:0000313" key="1">
    <source>
        <dbReference type="EMBL" id="GGI10762.1"/>
    </source>
</evidence>
<dbReference type="RefSeq" id="WP_430509675.1">
    <property type="nucleotide sequence ID" value="NZ_JBNKIJ010000002.1"/>
</dbReference>
<dbReference type="Proteomes" id="UP000626244">
    <property type="component" value="Unassembled WGS sequence"/>
</dbReference>
<accession>A0A8J3EW93</accession>
<reference evidence="2" key="1">
    <citation type="journal article" date="2019" name="Int. J. Syst. Evol. Microbiol.">
        <title>The Global Catalogue of Microorganisms (GCM) 10K type strain sequencing project: providing services to taxonomists for standard genome sequencing and annotation.</title>
        <authorList>
            <consortium name="The Broad Institute Genomics Platform"/>
            <consortium name="The Broad Institute Genome Sequencing Center for Infectious Disease"/>
            <person name="Wu L."/>
            <person name="Ma J."/>
        </authorList>
    </citation>
    <scope>NUCLEOTIDE SEQUENCE [LARGE SCALE GENOMIC DNA]</scope>
    <source>
        <strain evidence="2">CGMCC 1.14993</strain>
    </source>
</reference>
<gene>
    <name evidence="1" type="ORF">GCM10007380_04430</name>
</gene>
<dbReference type="AlphaFoldDB" id="A0A8J3EW93"/>
<sequence>MMSSLFGFLIFIGIFLVFDAVRKLNNNIITQTEEIKKLHERLK</sequence>
<proteinExistence type="predicted"/>
<dbReference type="EMBL" id="BMHB01000001">
    <property type="protein sequence ID" value="GGI10762.1"/>
    <property type="molecule type" value="Genomic_DNA"/>
</dbReference>
<organism evidence="1 2">
    <name type="scientific">Gottfriedia solisilvae</name>
    <dbReference type="NCBI Taxonomy" id="1516104"/>
    <lineage>
        <taxon>Bacteria</taxon>
        <taxon>Bacillati</taxon>
        <taxon>Bacillota</taxon>
        <taxon>Bacilli</taxon>
        <taxon>Bacillales</taxon>
        <taxon>Bacillaceae</taxon>
        <taxon>Gottfriedia</taxon>
    </lineage>
</organism>
<comment type="caution">
    <text evidence="1">The sequence shown here is derived from an EMBL/GenBank/DDBJ whole genome shotgun (WGS) entry which is preliminary data.</text>
</comment>